<comment type="caution">
    <text evidence="2">The sequence shown here is derived from an EMBL/GenBank/DDBJ whole genome shotgun (WGS) entry which is preliminary data.</text>
</comment>
<name>A0ABT4REV5_9ACTN</name>
<dbReference type="SUPFAM" id="SSF54427">
    <property type="entry name" value="NTF2-like"/>
    <property type="match status" value="1"/>
</dbReference>
<dbReference type="InterPro" id="IPR037401">
    <property type="entry name" value="SnoaL-like"/>
</dbReference>
<protein>
    <submittedName>
        <fullName evidence="2">Nuclear transport factor 2 family protein</fullName>
    </submittedName>
</protein>
<accession>A0ABT4REV5</accession>
<reference evidence="2" key="1">
    <citation type="submission" date="2022-10" db="EMBL/GenBank/DDBJ databases">
        <title>The WGS of Solirubrobacter sp. CPCC 204708.</title>
        <authorList>
            <person name="Jiang Z."/>
        </authorList>
    </citation>
    <scope>NUCLEOTIDE SEQUENCE</scope>
    <source>
        <strain evidence="2">CPCC 204708</strain>
    </source>
</reference>
<dbReference type="RefSeq" id="WP_202956234.1">
    <property type="nucleotide sequence ID" value="NZ_JAPCID010000007.1"/>
</dbReference>
<evidence type="ECO:0000259" key="1">
    <source>
        <dbReference type="Pfam" id="PF12680"/>
    </source>
</evidence>
<dbReference type="InterPro" id="IPR032710">
    <property type="entry name" value="NTF2-like_dom_sf"/>
</dbReference>
<evidence type="ECO:0000313" key="2">
    <source>
        <dbReference type="EMBL" id="MDA0137074.1"/>
    </source>
</evidence>
<proteinExistence type="predicted"/>
<evidence type="ECO:0000313" key="3">
    <source>
        <dbReference type="Proteomes" id="UP001147700"/>
    </source>
</evidence>
<sequence>MSATDQFIDALGRLESERDLEPLVELFADDCTLQNVTVGEDHHGKDGARGFWQDDRKLFDEVRSEFRNVIVDGDRAALEWTRHGTARDGGSVEYAGVSVMEFGDGGIARFMAYFHPRELGRQTTQ</sequence>
<organism evidence="2 3">
    <name type="scientific">Solirubrobacter deserti</name>
    <dbReference type="NCBI Taxonomy" id="2282478"/>
    <lineage>
        <taxon>Bacteria</taxon>
        <taxon>Bacillati</taxon>
        <taxon>Actinomycetota</taxon>
        <taxon>Thermoleophilia</taxon>
        <taxon>Solirubrobacterales</taxon>
        <taxon>Solirubrobacteraceae</taxon>
        <taxon>Solirubrobacter</taxon>
    </lineage>
</organism>
<dbReference type="Proteomes" id="UP001147700">
    <property type="component" value="Unassembled WGS sequence"/>
</dbReference>
<dbReference type="EMBL" id="JAPCID010000007">
    <property type="protein sequence ID" value="MDA0137074.1"/>
    <property type="molecule type" value="Genomic_DNA"/>
</dbReference>
<feature type="domain" description="SnoaL-like" evidence="1">
    <location>
        <begin position="7"/>
        <end position="109"/>
    </location>
</feature>
<dbReference type="Pfam" id="PF12680">
    <property type="entry name" value="SnoaL_2"/>
    <property type="match status" value="1"/>
</dbReference>
<dbReference type="Gene3D" id="3.10.450.50">
    <property type="match status" value="1"/>
</dbReference>
<gene>
    <name evidence="2" type="ORF">OJ962_06165</name>
</gene>
<keyword evidence="3" id="KW-1185">Reference proteome</keyword>